<dbReference type="EMBL" id="JBBXMP010000062">
    <property type="protein sequence ID" value="KAL0064417.1"/>
    <property type="molecule type" value="Genomic_DNA"/>
</dbReference>
<keyword evidence="3" id="KW-1185">Reference proteome</keyword>
<evidence type="ECO:0000313" key="3">
    <source>
        <dbReference type="Proteomes" id="UP001437256"/>
    </source>
</evidence>
<evidence type="ECO:0000313" key="2">
    <source>
        <dbReference type="EMBL" id="KAL0064417.1"/>
    </source>
</evidence>
<comment type="caution">
    <text evidence="2">The sequence shown here is derived from an EMBL/GenBank/DDBJ whole genome shotgun (WGS) entry which is preliminary data.</text>
</comment>
<keyword evidence="1" id="KW-0472">Membrane</keyword>
<reference evidence="2 3" key="1">
    <citation type="submission" date="2024-05" db="EMBL/GenBank/DDBJ databases">
        <title>A draft genome resource for the thread blight pathogen Marasmius tenuissimus strain MS-2.</title>
        <authorList>
            <person name="Yulfo-Soto G.E."/>
            <person name="Baruah I.K."/>
            <person name="Amoako-Attah I."/>
            <person name="Bukari Y."/>
            <person name="Meinhardt L.W."/>
            <person name="Bailey B.A."/>
            <person name="Cohen S.P."/>
        </authorList>
    </citation>
    <scope>NUCLEOTIDE SEQUENCE [LARGE SCALE GENOMIC DNA]</scope>
    <source>
        <strain evidence="2 3">MS-2</strain>
    </source>
</reference>
<protein>
    <submittedName>
        <fullName evidence="2">Uncharacterized protein</fullName>
    </submittedName>
</protein>
<dbReference type="Proteomes" id="UP001437256">
    <property type="component" value="Unassembled WGS sequence"/>
</dbReference>
<proteinExistence type="predicted"/>
<accession>A0ABR2ZTK4</accession>
<feature type="non-terminal residue" evidence="2">
    <location>
        <position position="143"/>
    </location>
</feature>
<keyword evidence="1" id="KW-0812">Transmembrane</keyword>
<gene>
    <name evidence="2" type="ORF">AAF712_008581</name>
</gene>
<evidence type="ECO:0000256" key="1">
    <source>
        <dbReference type="SAM" id="Phobius"/>
    </source>
</evidence>
<organism evidence="2 3">
    <name type="scientific">Marasmius tenuissimus</name>
    <dbReference type="NCBI Taxonomy" id="585030"/>
    <lineage>
        <taxon>Eukaryota</taxon>
        <taxon>Fungi</taxon>
        <taxon>Dikarya</taxon>
        <taxon>Basidiomycota</taxon>
        <taxon>Agaricomycotina</taxon>
        <taxon>Agaricomycetes</taxon>
        <taxon>Agaricomycetidae</taxon>
        <taxon>Agaricales</taxon>
        <taxon>Marasmiineae</taxon>
        <taxon>Marasmiaceae</taxon>
        <taxon>Marasmius</taxon>
    </lineage>
</organism>
<keyword evidence="1" id="KW-1133">Transmembrane helix</keyword>
<sequence length="143" mass="16549">MAILSPESPGILENGISAAGGSSKVFNIFIMGFVVLVVLVGMGWAAKRWLYPFAINDLEREIGVIWELIEENTRRHWDLLGGSGWEFKRRLYEKCGEMADIKNRSTVEPDRWNLRAWVVLQWREMNDVKKCYLTLMTLKKEIT</sequence>
<name>A0ABR2ZTK4_9AGAR</name>
<feature type="transmembrane region" description="Helical" evidence="1">
    <location>
        <begin position="25"/>
        <end position="46"/>
    </location>
</feature>